<dbReference type="SMART" id="SM01134">
    <property type="entry name" value="DeoRC"/>
    <property type="match status" value="1"/>
</dbReference>
<dbReference type="InterPro" id="IPR037171">
    <property type="entry name" value="NagB/RpiA_transferase-like"/>
</dbReference>
<dbReference type="EMBL" id="LS483487">
    <property type="protein sequence ID" value="SQJ13218.1"/>
    <property type="molecule type" value="Genomic_DNA"/>
</dbReference>
<evidence type="ECO:0000313" key="6">
    <source>
        <dbReference type="Proteomes" id="UP000249008"/>
    </source>
</evidence>
<dbReference type="PROSITE" id="PS51000">
    <property type="entry name" value="HTH_DEOR_2"/>
    <property type="match status" value="1"/>
</dbReference>
<accession>A0AAX2JG63</accession>
<keyword evidence="1" id="KW-0805">Transcription regulation</keyword>
<dbReference type="PRINTS" id="PR00037">
    <property type="entry name" value="HTHLACR"/>
</dbReference>
<dbReference type="InterPro" id="IPR036390">
    <property type="entry name" value="WH_DNA-bd_sf"/>
</dbReference>
<evidence type="ECO:0000259" key="4">
    <source>
        <dbReference type="PROSITE" id="PS51000"/>
    </source>
</evidence>
<dbReference type="Proteomes" id="UP000249008">
    <property type="component" value="Chromosome 1"/>
</dbReference>
<evidence type="ECO:0000256" key="1">
    <source>
        <dbReference type="ARBA" id="ARBA00023015"/>
    </source>
</evidence>
<dbReference type="InterPro" id="IPR018356">
    <property type="entry name" value="Tscrpt_reg_HTH_DeoR_CS"/>
</dbReference>
<dbReference type="PROSITE" id="PS00894">
    <property type="entry name" value="HTH_DEOR_1"/>
    <property type="match status" value="1"/>
</dbReference>
<dbReference type="PANTHER" id="PTHR30363:SF44">
    <property type="entry name" value="AGA OPERON TRANSCRIPTIONAL REPRESSOR-RELATED"/>
    <property type="match status" value="1"/>
</dbReference>
<evidence type="ECO:0000256" key="2">
    <source>
        <dbReference type="ARBA" id="ARBA00023125"/>
    </source>
</evidence>
<dbReference type="InterPro" id="IPR001034">
    <property type="entry name" value="DeoR_HTH"/>
</dbReference>
<dbReference type="InterPro" id="IPR036388">
    <property type="entry name" value="WH-like_DNA-bd_sf"/>
</dbReference>
<feature type="domain" description="HTH deoR-type" evidence="4">
    <location>
        <begin position="3"/>
        <end position="58"/>
    </location>
</feature>
<dbReference type="InterPro" id="IPR050313">
    <property type="entry name" value="Carb_Metab_HTH_regulators"/>
</dbReference>
<gene>
    <name evidence="5" type="primary">lacR</name>
    <name evidence="5" type="ORF">NCTC12112_02836</name>
</gene>
<keyword evidence="2" id="KW-0238">DNA-binding</keyword>
<evidence type="ECO:0000313" key="5">
    <source>
        <dbReference type="EMBL" id="SQJ13218.1"/>
    </source>
</evidence>
<dbReference type="GeneID" id="78454105"/>
<dbReference type="InterPro" id="IPR014036">
    <property type="entry name" value="DeoR-like_C"/>
</dbReference>
<evidence type="ECO:0000256" key="3">
    <source>
        <dbReference type="ARBA" id="ARBA00023163"/>
    </source>
</evidence>
<reference evidence="5 6" key="1">
    <citation type="submission" date="2018-06" db="EMBL/GenBank/DDBJ databases">
        <authorList>
            <consortium name="Pathogen Informatics"/>
            <person name="Doyle S."/>
        </authorList>
    </citation>
    <scope>NUCLEOTIDE SEQUENCE [LARGE SCALE GENOMIC DNA]</scope>
    <source>
        <strain evidence="5 6">NCTC12112</strain>
    </source>
</reference>
<proteinExistence type="predicted"/>
<dbReference type="SMART" id="SM00420">
    <property type="entry name" value="HTH_DEOR"/>
    <property type="match status" value="1"/>
</dbReference>
<dbReference type="RefSeq" id="WP_005980358.1">
    <property type="nucleotide sequence ID" value="NZ_CABKNW010000005.1"/>
</dbReference>
<sequence>MLAIQRLKEIEKILNEKGSVIISTLSKQFNVSEETIRRDLDKLEKTKVLKRVRGGAYLQSETDKQVPLEIREKIYLEEKHEIANKAIEFIQDGDTLMIDSSTTAVCVAQIVDKYEKKVTVITNSIRVVEVFQDSKWVKIVCVGGSFRKRTKSFIGSQAVNQLETLYANKAFVSCTAVNRKFGVTDDSEREAEIRRKMIANSEETFLIVDRTKFENLESHLICGLDKIDYIITDQKLSNEWEESLKKLKVDIVYI</sequence>
<dbReference type="PANTHER" id="PTHR30363">
    <property type="entry name" value="HTH-TYPE TRANSCRIPTIONAL REGULATOR SRLR-RELATED"/>
    <property type="match status" value="1"/>
</dbReference>
<dbReference type="KEGG" id="ful:C4N20_04750"/>
<dbReference type="Pfam" id="PF08220">
    <property type="entry name" value="HTH_DeoR"/>
    <property type="match status" value="1"/>
</dbReference>
<dbReference type="GO" id="GO:0003677">
    <property type="term" value="F:DNA binding"/>
    <property type="evidence" value="ECO:0007669"/>
    <property type="project" value="UniProtKB-KW"/>
</dbReference>
<organism evidence="5 6">
    <name type="scientific">Fusobacterium ulcerans</name>
    <dbReference type="NCBI Taxonomy" id="861"/>
    <lineage>
        <taxon>Bacteria</taxon>
        <taxon>Fusobacteriati</taxon>
        <taxon>Fusobacteriota</taxon>
        <taxon>Fusobacteriia</taxon>
        <taxon>Fusobacteriales</taxon>
        <taxon>Fusobacteriaceae</taxon>
        <taxon>Fusobacterium</taxon>
    </lineage>
</organism>
<dbReference type="GO" id="GO:0003700">
    <property type="term" value="F:DNA-binding transcription factor activity"/>
    <property type="evidence" value="ECO:0007669"/>
    <property type="project" value="InterPro"/>
</dbReference>
<protein>
    <submittedName>
        <fullName evidence="5">Lactose phosphotransferase system repressor</fullName>
    </submittedName>
</protein>
<dbReference type="AlphaFoldDB" id="A0AAX2JG63"/>
<dbReference type="SUPFAM" id="SSF46785">
    <property type="entry name" value="Winged helix' DNA-binding domain"/>
    <property type="match status" value="1"/>
</dbReference>
<dbReference type="SUPFAM" id="SSF100950">
    <property type="entry name" value="NagB/RpiA/CoA transferase-like"/>
    <property type="match status" value="1"/>
</dbReference>
<dbReference type="Gene3D" id="3.40.50.1360">
    <property type="match status" value="1"/>
</dbReference>
<dbReference type="Pfam" id="PF00455">
    <property type="entry name" value="DeoRC"/>
    <property type="match status" value="1"/>
</dbReference>
<keyword evidence="3" id="KW-0804">Transcription</keyword>
<dbReference type="Gene3D" id="1.10.10.10">
    <property type="entry name" value="Winged helix-like DNA-binding domain superfamily/Winged helix DNA-binding domain"/>
    <property type="match status" value="1"/>
</dbReference>
<name>A0AAX2JG63_9FUSO</name>